<dbReference type="InterPro" id="IPR002509">
    <property type="entry name" value="NODB_dom"/>
</dbReference>
<reference evidence="6" key="1">
    <citation type="journal article" date="2019" name="Int. J. Syst. Evol. Microbiol.">
        <title>The Global Catalogue of Microorganisms (GCM) 10K type strain sequencing project: providing services to taxonomists for standard genome sequencing and annotation.</title>
        <authorList>
            <consortium name="The Broad Institute Genomics Platform"/>
            <consortium name="The Broad Institute Genome Sequencing Center for Infectious Disease"/>
            <person name="Wu L."/>
            <person name="Ma J."/>
        </authorList>
    </citation>
    <scope>NUCLEOTIDE SEQUENCE [LARGE SCALE GENOMIC DNA]</scope>
    <source>
        <strain evidence="6">CGMCC 4.7093</strain>
    </source>
</reference>
<dbReference type="Gene3D" id="3.20.20.370">
    <property type="entry name" value="Glycoside hydrolase/deacetylase"/>
    <property type="match status" value="1"/>
</dbReference>
<dbReference type="CDD" id="cd10918">
    <property type="entry name" value="CE4_NodB_like_5s_6s"/>
    <property type="match status" value="1"/>
</dbReference>
<dbReference type="PROSITE" id="PS51257">
    <property type="entry name" value="PROKAR_LIPOPROTEIN"/>
    <property type="match status" value="1"/>
</dbReference>
<dbReference type="RefSeq" id="WP_378034345.1">
    <property type="nucleotide sequence ID" value="NZ_JBHSIV010000002.1"/>
</dbReference>
<comment type="subcellular location">
    <subcellularLocation>
        <location evidence="1">Secreted</location>
    </subcellularLocation>
</comment>
<name>A0ABV9YE87_9PSEU</name>
<dbReference type="PANTHER" id="PTHR34216">
    <property type="match status" value="1"/>
</dbReference>
<dbReference type="InterPro" id="IPR011330">
    <property type="entry name" value="Glyco_hydro/deAcase_b/a-brl"/>
</dbReference>
<feature type="compositionally biased region" description="Pro residues" evidence="3">
    <location>
        <begin position="26"/>
        <end position="45"/>
    </location>
</feature>
<proteinExistence type="predicted"/>
<evidence type="ECO:0000256" key="3">
    <source>
        <dbReference type="SAM" id="MobiDB-lite"/>
    </source>
</evidence>
<keyword evidence="2" id="KW-0732">Signal</keyword>
<dbReference type="EMBL" id="JBHSIV010000002">
    <property type="protein sequence ID" value="MFC5060990.1"/>
    <property type="molecule type" value="Genomic_DNA"/>
</dbReference>
<keyword evidence="6" id="KW-1185">Reference proteome</keyword>
<gene>
    <name evidence="5" type="ORF">ACFPBZ_02140</name>
</gene>
<organism evidence="5 6">
    <name type="scientific">Actinomycetospora atypica</name>
    <dbReference type="NCBI Taxonomy" id="1290095"/>
    <lineage>
        <taxon>Bacteria</taxon>
        <taxon>Bacillati</taxon>
        <taxon>Actinomycetota</taxon>
        <taxon>Actinomycetes</taxon>
        <taxon>Pseudonocardiales</taxon>
        <taxon>Pseudonocardiaceae</taxon>
        <taxon>Actinomycetospora</taxon>
    </lineage>
</organism>
<evidence type="ECO:0000313" key="6">
    <source>
        <dbReference type="Proteomes" id="UP001595947"/>
    </source>
</evidence>
<evidence type="ECO:0000256" key="2">
    <source>
        <dbReference type="ARBA" id="ARBA00022729"/>
    </source>
</evidence>
<feature type="domain" description="NodB homology" evidence="4">
    <location>
        <begin position="127"/>
        <end position="286"/>
    </location>
</feature>
<dbReference type="InterPro" id="IPR006311">
    <property type="entry name" value="TAT_signal"/>
</dbReference>
<evidence type="ECO:0000313" key="5">
    <source>
        <dbReference type="EMBL" id="MFC5060990.1"/>
    </source>
</evidence>
<dbReference type="SUPFAM" id="SSF88713">
    <property type="entry name" value="Glycoside hydrolase/deacetylase"/>
    <property type="match status" value="1"/>
</dbReference>
<dbReference type="Proteomes" id="UP001595947">
    <property type="component" value="Unassembled WGS sequence"/>
</dbReference>
<evidence type="ECO:0000256" key="1">
    <source>
        <dbReference type="ARBA" id="ARBA00004613"/>
    </source>
</evidence>
<feature type="region of interest" description="Disordered" evidence="3">
    <location>
        <begin position="21"/>
        <end position="45"/>
    </location>
</feature>
<dbReference type="PROSITE" id="PS51318">
    <property type="entry name" value="TAT"/>
    <property type="match status" value="1"/>
</dbReference>
<dbReference type="InterPro" id="IPR051398">
    <property type="entry name" value="Polysacch_Deacetylase"/>
</dbReference>
<accession>A0ABV9YE87</accession>
<comment type="caution">
    <text evidence="5">The sequence shown here is derived from an EMBL/GenBank/DDBJ whole genome shotgun (WGS) entry which is preliminary data.</text>
</comment>
<sequence>MDLRRRTFLLGTVGLAAAGCARGEASPPPPAAAPTPAPAAAPRVPPRIDTAAPTAEVLARVTDVPVLCWHQLRDWRPDDSANSRSVLICPPAAFRAQLDALQGGGYTPISPDEHLAHLTTGAPLPAKPVLLTFDDSQGSQITVAAPELARRSMHAAFFVMTVPLDKAGWMSRDDVRRLHDAGHTIAAHTYDHQRADRYTDANVETQLVRPRAELEALVGAPVRHFAYPFGAWAPVDLGMLDRAGYVSGYQLADEAVDPTRPLLTLRRSLVGSTWDGPRLLTALARP</sequence>
<dbReference type="PANTHER" id="PTHR34216:SF3">
    <property type="entry name" value="POLY-BETA-1,6-N-ACETYL-D-GLUCOSAMINE N-DEACETYLASE"/>
    <property type="match status" value="1"/>
</dbReference>
<evidence type="ECO:0000259" key="4">
    <source>
        <dbReference type="PROSITE" id="PS51677"/>
    </source>
</evidence>
<dbReference type="PROSITE" id="PS51677">
    <property type="entry name" value="NODB"/>
    <property type="match status" value="1"/>
</dbReference>
<dbReference type="Pfam" id="PF01522">
    <property type="entry name" value="Polysacc_deac_1"/>
    <property type="match status" value="1"/>
</dbReference>
<protein>
    <submittedName>
        <fullName evidence="5">Polysaccharide deacetylase family protein</fullName>
    </submittedName>
</protein>